<keyword evidence="1" id="KW-0472">Membrane</keyword>
<gene>
    <name evidence="2" type="ORF">R4485_18105</name>
</gene>
<accession>A0AAE4VF49</accession>
<feature type="transmembrane region" description="Helical" evidence="1">
    <location>
        <begin position="20"/>
        <end position="38"/>
    </location>
</feature>
<comment type="caution">
    <text evidence="2">The sequence shown here is derived from an EMBL/GenBank/DDBJ whole genome shotgun (WGS) entry which is preliminary data.</text>
</comment>
<dbReference type="RefSeq" id="WP_065510294.1">
    <property type="nucleotide sequence ID" value="NZ_JAWLVK010000015.1"/>
</dbReference>
<evidence type="ECO:0000313" key="2">
    <source>
        <dbReference type="EMBL" id="MDV7292085.1"/>
    </source>
</evidence>
<dbReference type="EMBL" id="JAWLVV010000015">
    <property type="protein sequence ID" value="MDV7292085.1"/>
    <property type="molecule type" value="Genomic_DNA"/>
</dbReference>
<sequence>MSAASALNVDQPLVDLVDNLPVIVLLGIVVWLSLPQLAERFTIIGRFIRWTGLSRRWKEKAERLDKQRRDAAMEEARKLAAAAMREMTPPDVRRMEEGLRRLGEELHVVQDAEDMLRAYVIYDELWHFHDDLDEVRRGRRPAHRMPIEAFEQKWKSGWRPFDDDGRLVDDGSGGPTGNG</sequence>
<evidence type="ECO:0000313" key="3">
    <source>
        <dbReference type="Proteomes" id="UP001186041"/>
    </source>
</evidence>
<name>A0AAE4VF49_MYCFO</name>
<protein>
    <submittedName>
        <fullName evidence="2">Uncharacterized protein</fullName>
    </submittedName>
</protein>
<keyword evidence="1" id="KW-0812">Transmembrane</keyword>
<dbReference type="Proteomes" id="UP001186041">
    <property type="component" value="Unassembled WGS sequence"/>
</dbReference>
<dbReference type="AlphaFoldDB" id="A0AAE4VF49"/>
<keyword evidence="1" id="KW-1133">Transmembrane helix</keyword>
<proteinExistence type="predicted"/>
<organism evidence="2 3">
    <name type="scientific">Mycolicibacterium fortuitum</name>
    <name type="common">Mycobacterium fortuitum</name>
    <dbReference type="NCBI Taxonomy" id="1766"/>
    <lineage>
        <taxon>Bacteria</taxon>
        <taxon>Bacillati</taxon>
        <taxon>Actinomycetota</taxon>
        <taxon>Actinomycetes</taxon>
        <taxon>Mycobacteriales</taxon>
        <taxon>Mycobacteriaceae</taxon>
        <taxon>Mycolicibacterium</taxon>
    </lineage>
</organism>
<reference evidence="2" key="1">
    <citation type="submission" date="2023-10" db="EMBL/GenBank/DDBJ databases">
        <title>Mycolicibacterium fortuitum clinical isolates causing pulmonary infections in humans.</title>
        <authorList>
            <person name="Mejia-Ponce P.M."/>
            <person name="Zenteno-Cuevas R."/>
            <person name="Licona-Cassani C."/>
        </authorList>
    </citation>
    <scope>NUCLEOTIDE SEQUENCE</scope>
    <source>
        <strain evidence="2">M8</strain>
    </source>
</reference>
<evidence type="ECO:0000256" key="1">
    <source>
        <dbReference type="SAM" id="Phobius"/>
    </source>
</evidence>